<organism evidence="1 2">
    <name type="scientific">Phytophthora nicotianae P10297</name>
    <dbReference type="NCBI Taxonomy" id="1317064"/>
    <lineage>
        <taxon>Eukaryota</taxon>
        <taxon>Sar</taxon>
        <taxon>Stramenopiles</taxon>
        <taxon>Oomycota</taxon>
        <taxon>Peronosporomycetes</taxon>
        <taxon>Peronosporales</taxon>
        <taxon>Peronosporaceae</taxon>
        <taxon>Phytophthora</taxon>
    </lineage>
</organism>
<proteinExistence type="predicted"/>
<dbReference type="AlphaFoldDB" id="W2ZT50"/>
<gene>
    <name evidence="1" type="ORF">F442_04187</name>
</gene>
<evidence type="ECO:0000313" key="2">
    <source>
        <dbReference type="Proteomes" id="UP000018948"/>
    </source>
</evidence>
<feature type="non-terminal residue" evidence="1">
    <location>
        <position position="1"/>
    </location>
</feature>
<reference evidence="1 2" key="1">
    <citation type="submission" date="2013-11" db="EMBL/GenBank/DDBJ databases">
        <title>The Genome Sequence of Phytophthora parasitica P10297.</title>
        <authorList>
            <consortium name="The Broad Institute Genomics Platform"/>
            <person name="Russ C."/>
            <person name="Tyler B."/>
            <person name="Panabieres F."/>
            <person name="Shan W."/>
            <person name="Tripathy S."/>
            <person name="Grunwald N."/>
            <person name="Machado M."/>
            <person name="Johnson C.S."/>
            <person name="Walker B."/>
            <person name="Young S.K."/>
            <person name="Zeng Q."/>
            <person name="Gargeya S."/>
            <person name="Fitzgerald M."/>
            <person name="Haas B."/>
            <person name="Abouelleil A."/>
            <person name="Allen A.W."/>
            <person name="Alvarado L."/>
            <person name="Arachchi H.M."/>
            <person name="Berlin A.M."/>
            <person name="Chapman S.B."/>
            <person name="Gainer-Dewar J."/>
            <person name="Goldberg J."/>
            <person name="Griggs A."/>
            <person name="Gujja S."/>
            <person name="Hansen M."/>
            <person name="Howarth C."/>
            <person name="Imamovic A."/>
            <person name="Ireland A."/>
            <person name="Larimer J."/>
            <person name="McCowan C."/>
            <person name="Murphy C."/>
            <person name="Pearson M."/>
            <person name="Poon T.W."/>
            <person name="Priest M."/>
            <person name="Roberts A."/>
            <person name="Saif S."/>
            <person name="Shea T."/>
            <person name="Sisk P."/>
            <person name="Sykes S."/>
            <person name="Wortman J."/>
            <person name="Nusbaum C."/>
            <person name="Birren B."/>
        </authorList>
    </citation>
    <scope>NUCLEOTIDE SEQUENCE [LARGE SCALE GENOMIC DNA]</scope>
    <source>
        <strain evidence="1 2">P10297</strain>
    </source>
</reference>
<comment type="caution">
    <text evidence="1">The sequence shown here is derived from an EMBL/GenBank/DDBJ whole genome shotgun (WGS) entry which is preliminary data.</text>
</comment>
<dbReference type="OrthoDB" id="128682at2759"/>
<sequence length="89" mass="10407">NHKNYKFYTAFADAKINKQLDKWLQEGMTTTDVWNKMGFKDTTADDLPRIFESERFKPYLRYANAFDNAMKKAARAHAEIERAIKAGEL</sequence>
<dbReference type="Proteomes" id="UP000018948">
    <property type="component" value="Unassembled WGS sequence"/>
</dbReference>
<evidence type="ECO:0000313" key="1">
    <source>
        <dbReference type="EMBL" id="ETP50522.1"/>
    </source>
</evidence>
<accession>W2ZT50</accession>
<evidence type="ECO:0008006" key="3">
    <source>
        <dbReference type="Google" id="ProtNLM"/>
    </source>
</evidence>
<protein>
    <recommendedName>
        <fullName evidence="3">RxLR effector protein</fullName>
    </recommendedName>
</protein>
<dbReference type="EMBL" id="ANIY01000966">
    <property type="protein sequence ID" value="ETP50522.1"/>
    <property type="molecule type" value="Genomic_DNA"/>
</dbReference>
<name>W2ZT50_PHYNI</name>